<dbReference type="Gene3D" id="3.60.10.10">
    <property type="entry name" value="Endonuclease/exonuclease/phosphatase"/>
    <property type="match status" value="1"/>
</dbReference>
<reference evidence="2" key="1">
    <citation type="submission" date="2020-07" db="EMBL/GenBank/DDBJ databases">
        <title>Multicomponent nature underlies the extraordinary mechanical properties of spider dragline silk.</title>
        <authorList>
            <person name="Kono N."/>
            <person name="Nakamura H."/>
            <person name="Mori M."/>
            <person name="Yoshida Y."/>
            <person name="Ohtoshi R."/>
            <person name="Malay A.D."/>
            <person name="Moran D.A.P."/>
            <person name="Tomita M."/>
            <person name="Numata K."/>
            <person name="Arakawa K."/>
        </authorList>
    </citation>
    <scope>NUCLEOTIDE SEQUENCE</scope>
</reference>
<proteinExistence type="predicted"/>
<name>A0A8X6LJS3_TRICU</name>
<dbReference type="EMBL" id="BMAO01026605">
    <property type="protein sequence ID" value="GFR10932.1"/>
    <property type="molecule type" value="Genomic_DNA"/>
</dbReference>
<dbReference type="Pfam" id="PF14529">
    <property type="entry name" value="Exo_endo_phos_2"/>
    <property type="match status" value="1"/>
</dbReference>
<evidence type="ECO:0000313" key="3">
    <source>
        <dbReference type="Proteomes" id="UP000887116"/>
    </source>
</evidence>
<dbReference type="Proteomes" id="UP000887116">
    <property type="component" value="Unassembled WGS sequence"/>
</dbReference>
<dbReference type="InterPro" id="IPR036691">
    <property type="entry name" value="Endo/exonu/phosph_ase_sf"/>
</dbReference>
<evidence type="ECO:0000259" key="1">
    <source>
        <dbReference type="Pfam" id="PF14529"/>
    </source>
</evidence>
<comment type="caution">
    <text evidence="2">The sequence shown here is derived from an EMBL/GenBank/DDBJ whole genome shotgun (WGS) entry which is preliminary data.</text>
</comment>
<evidence type="ECO:0000313" key="2">
    <source>
        <dbReference type="EMBL" id="GFR10932.1"/>
    </source>
</evidence>
<dbReference type="OrthoDB" id="409048at2759"/>
<dbReference type="InterPro" id="IPR005135">
    <property type="entry name" value="Endo/exonuclease/phosphatase"/>
</dbReference>
<keyword evidence="3" id="KW-1185">Reference proteome</keyword>
<dbReference type="SUPFAM" id="SSF56219">
    <property type="entry name" value="DNase I-like"/>
    <property type="match status" value="1"/>
</dbReference>
<gene>
    <name evidence="2" type="primary">NCL1_25549</name>
    <name evidence="2" type="ORF">TNCT_230781</name>
</gene>
<protein>
    <recommendedName>
        <fullName evidence="1">Endonuclease/exonuclease/phosphatase domain-containing protein</fullName>
    </recommendedName>
</protein>
<dbReference type="AlphaFoldDB" id="A0A8X6LJS3"/>
<dbReference type="GO" id="GO:0003824">
    <property type="term" value="F:catalytic activity"/>
    <property type="evidence" value="ECO:0007669"/>
    <property type="project" value="InterPro"/>
</dbReference>
<sequence>MNIHGKLEAIYIDAWKNGIHFKVVGLHNPPNNVLDLERIAVISGHHNTVIVGDFNALSIRWGYPNTSATGKAVEEHLDKSAIIRISARLTFLSYGGHSNTPDLALTHVNLSHMITLSLRDPGHGNGHRVMYLQVNYKCP</sequence>
<feature type="domain" description="Endonuclease/exonuclease/phosphatase" evidence="1">
    <location>
        <begin position="36"/>
        <end position="129"/>
    </location>
</feature>
<accession>A0A8X6LJS3</accession>
<organism evidence="2 3">
    <name type="scientific">Trichonephila clavata</name>
    <name type="common">Joro spider</name>
    <name type="synonym">Nephila clavata</name>
    <dbReference type="NCBI Taxonomy" id="2740835"/>
    <lineage>
        <taxon>Eukaryota</taxon>
        <taxon>Metazoa</taxon>
        <taxon>Ecdysozoa</taxon>
        <taxon>Arthropoda</taxon>
        <taxon>Chelicerata</taxon>
        <taxon>Arachnida</taxon>
        <taxon>Araneae</taxon>
        <taxon>Araneomorphae</taxon>
        <taxon>Entelegynae</taxon>
        <taxon>Araneoidea</taxon>
        <taxon>Nephilidae</taxon>
        <taxon>Trichonephila</taxon>
    </lineage>
</organism>